<reference evidence="2" key="1">
    <citation type="submission" date="2022-08" db="EMBL/GenBank/DDBJ databases">
        <authorList>
            <person name="Marques A."/>
        </authorList>
    </citation>
    <scope>NUCLEOTIDE SEQUENCE</scope>
    <source>
        <strain evidence="2">RhyPub2mFocal</strain>
        <tissue evidence="2">Leaves</tissue>
    </source>
</reference>
<comment type="caution">
    <text evidence="2">The sequence shown here is derived from an EMBL/GenBank/DDBJ whole genome shotgun (WGS) entry which is preliminary data.</text>
</comment>
<protein>
    <submittedName>
        <fullName evidence="2">NAD(P)-binding Rossmann-fold superfamily protein</fullName>
    </submittedName>
</protein>
<dbReference type="PANTHER" id="PTHR44375:SF2">
    <property type="entry name" value="BETA-KETOACYL-ACP REDUCTASE-LIKE PROTEIN-RELATED"/>
    <property type="match status" value="1"/>
</dbReference>
<dbReference type="EMBL" id="JAMFTS010000005">
    <property type="protein sequence ID" value="KAJ4753100.1"/>
    <property type="molecule type" value="Genomic_DNA"/>
</dbReference>
<dbReference type="PRINTS" id="PR00081">
    <property type="entry name" value="GDHRDH"/>
</dbReference>
<name>A0AAV8CCJ2_9POAL</name>
<dbReference type="PRINTS" id="PR00080">
    <property type="entry name" value="SDRFAMILY"/>
</dbReference>
<organism evidence="2 3">
    <name type="scientific">Rhynchospora pubera</name>
    <dbReference type="NCBI Taxonomy" id="906938"/>
    <lineage>
        <taxon>Eukaryota</taxon>
        <taxon>Viridiplantae</taxon>
        <taxon>Streptophyta</taxon>
        <taxon>Embryophyta</taxon>
        <taxon>Tracheophyta</taxon>
        <taxon>Spermatophyta</taxon>
        <taxon>Magnoliopsida</taxon>
        <taxon>Liliopsida</taxon>
        <taxon>Poales</taxon>
        <taxon>Cyperaceae</taxon>
        <taxon>Cyperoideae</taxon>
        <taxon>Rhynchosporeae</taxon>
        <taxon>Rhynchospora</taxon>
    </lineage>
</organism>
<dbReference type="Gene3D" id="3.40.50.720">
    <property type="entry name" value="NAD(P)-binding Rossmann-like Domain"/>
    <property type="match status" value="1"/>
</dbReference>
<proteinExistence type="inferred from homology"/>
<dbReference type="InterPro" id="IPR036291">
    <property type="entry name" value="NAD(P)-bd_dom_sf"/>
</dbReference>
<dbReference type="Proteomes" id="UP001140206">
    <property type="component" value="Chromosome 5"/>
</dbReference>
<dbReference type="PANTHER" id="PTHR44375">
    <property type="entry name" value="BETA-KETOACYL-ACP REDUCTASE-LIKE PROTEIN-RELATED"/>
    <property type="match status" value="1"/>
</dbReference>
<dbReference type="Pfam" id="PF00106">
    <property type="entry name" value="adh_short"/>
    <property type="match status" value="1"/>
</dbReference>
<sequence>MAPPTDSDAATCPPWNSLQGKVVMVTGASSGIGKEICLDLARAGCRVVAAARRIDQLKVLCDEINDRDSVRAIGVWLDLNKEEGIIAEAVRRAWDSFGRIDALVNNAGIRDKVYSVLDWPEEKWNELMNTNLTGTWLVTKHVCRRMRDAKMKGSVINITTIAALDRGQLPGAAAYVASKTGVAGISKVMALELGEFGIRANSIAPGLFKSEITAGLVGKEWIQRVCERTTPLKTYGSVDPAITSLVRYLIHDSSGYVSGNNFIVDAGATLPGVPIFSSL</sequence>
<dbReference type="SUPFAM" id="SSF51735">
    <property type="entry name" value="NAD(P)-binding Rossmann-fold domains"/>
    <property type="match status" value="1"/>
</dbReference>
<accession>A0AAV8CCJ2</accession>
<gene>
    <name evidence="2" type="ORF">LUZ62_087505</name>
</gene>
<evidence type="ECO:0000256" key="1">
    <source>
        <dbReference type="RuleBase" id="RU000363"/>
    </source>
</evidence>
<evidence type="ECO:0000313" key="2">
    <source>
        <dbReference type="EMBL" id="KAJ4753100.1"/>
    </source>
</evidence>
<dbReference type="AlphaFoldDB" id="A0AAV8CCJ2"/>
<comment type="similarity">
    <text evidence="1">Belongs to the short-chain dehydrogenases/reductases (SDR) family.</text>
</comment>
<evidence type="ECO:0000313" key="3">
    <source>
        <dbReference type="Proteomes" id="UP001140206"/>
    </source>
</evidence>
<keyword evidence="3" id="KW-1185">Reference proteome</keyword>
<dbReference type="InterPro" id="IPR020904">
    <property type="entry name" value="Sc_DH/Rdtase_CS"/>
</dbReference>
<dbReference type="PROSITE" id="PS00061">
    <property type="entry name" value="ADH_SHORT"/>
    <property type="match status" value="1"/>
</dbReference>
<dbReference type="FunFam" id="3.40.50.720:FF:000084">
    <property type="entry name" value="Short-chain dehydrogenase reductase"/>
    <property type="match status" value="1"/>
</dbReference>
<dbReference type="InterPro" id="IPR002347">
    <property type="entry name" value="SDR_fam"/>
</dbReference>